<organism evidence="8">
    <name type="scientific">Euglena hiemalis</name>
    <dbReference type="NCBI Taxonomy" id="392896"/>
    <lineage>
        <taxon>Eukaryota</taxon>
        <taxon>Discoba</taxon>
        <taxon>Euglenozoa</taxon>
        <taxon>Euglenida</taxon>
        <taxon>Spirocuta</taxon>
        <taxon>Euglenophyceae</taxon>
        <taxon>Euglenales</taxon>
        <taxon>Euglenaceae</taxon>
        <taxon>Euglena</taxon>
    </lineage>
</organism>
<evidence type="ECO:0000256" key="3">
    <source>
        <dbReference type="ARBA" id="ARBA00022692"/>
    </source>
</evidence>
<dbReference type="HAMAP" id="MF_01316">
    <property type="entry name" value="PSII_PsbI"/>
    <property type="match status" value="1"/>
</dbReference>
<dbReference type="InterPro" id="IPR003686">
    <property type="entry name" value="PSII_PsbI"/>
</dbReference>
<dbReference type="GO" id="GO:0009539">
    <property type="term" value="C:photosystem II reaction center"/>
    <property type="evidence" value="ECO:0007669"/>
    <property type="project" value="InterPro"/>
</dbReference>
<dbReference type="GO" id="GO:0015979">
    <property type="term" value="P:photosynthesis"/>
    <property type="evidence" value="ECO:0007669"/>
    <property type="project" value="UniProtKB-UniRule"/>
</dbReference>
<feature type="transmembrane region" description="Helical" evidence="7">
    <location>
        <begin position="6"/>
        <end position="24"/>
    </location>
</feature>
<name>A0A345UC70_9EUGL</name>
<keyword evidence="7" id="KW-0793">Thylakoid</keyword>
<comment type="similarity">
    <text evidence="7">Belongs to the PsbI family.</text>
</comment>
<evidence type="ECO:0000256" key="6">
    <source>
        <dbReference type="ARBA" id="ARBA00023276"/>
    </source>
</evidence>
<evidence type="ECO:0000256" key="5">
    <source>
        <dbReference type="ARBA" id="ARBA00023136"/>
    </source>
</evidence>
<keyword evidence="8" id="KW-0934">Plastid</keyword>
<dbReference type="EMBL" id="MF622086">
    <property type="protein sequence ID" value="AXI98056.1"/>
    <property type="molecule type" value="Genomic_DNA"/>
</dbReference>
<keyword evidence="5 7" id="KW-0472">Membrane</keyword>
<comment type="subcellular location">
    <subcellularLocation>
        <location evidence="7">Plastid</location>
        <location evidence="7">Chloroplast thylakoid membrane</location>
        <topology evidence="7">Single-pass membrane protein</topology>
    </subcellularLocation>
</comment>
<accession>A0A345UC70</accession>
<gene>
    <name evidence="7 8" type="primary">psbI</name>
</gene>
<comment type="subunit">
    <text evidence="7">PSII is composed of 1 copy each of membrane proteins PsbA, PsbB, PsbC, PsbD, PsbE, PsbF, PsbH, PsbI, PsbJ, PsbK, PsbL, PsbM, PsbT, PsbX, PsbY, PsbZ, Psb30/Ycf12, at least 3 peripheral proteins of the oxygen-evolving complex and a large number of cofactors. It forms dimeric complexes.</text>
</comment>
<evidence type="ECO:0000313" key="8">
    <source>
        <dbReference type="EMBL" id="AXI98056.1"/>
    </source>
</evidence>
<keyword evidence="8" id="KW-0150">Chloroplast</keyword>
<evidence type="ECO:0000256" key="2">
    <source>
        <dbReference type="ARBA" id="ARBA00022531"/>
    </source>
</evidence>
<evidence type="ECO:0000256" key="4">
    <source>
        <dbReference type="ARBA" id="ARBA00022989"/>
    </source>
</evidence>
<keyword evidence="1 7" id="KW-0674">Reaction center</keyword>
<geneLocation type="chloroplast" evidence="8"/>
<keyword evidence="2 7" id="KW-0602">Photosynthesis</keyword>
<dbReference type="AlphaFoldDB" id="A0A345UC70"/>
<dbReference type="GO" id="GO:0009535">
    <property type="term" value="C:chloroplast thylakoid membrane"/>
    <property type="evidence" value="ECO:0007669"/>
    <property type="project" value="UniProtKB-SubCell"/>
</dbReference>
<dbReference type="InterPro" id="IPR037271">
    <property type="entry name" value="PSII_PsbI_sf"/>
</dbReference>
<protein>
    <recommendedName>
        <fullName evidence="7">Photosystem II reaction center protein I</fullName>
        <shortName evidence="7">PSII-I</shortName>
    </recommendedName>
    <alternativeName>
        <fullName evidence="7">PSII 4.8 kDa protein</fullName>
    </alternativeName>
</protein>
<dbReference type="RefSeq" id="YP_009512090.1">
    <property type="nucleotide sequence ID" value="NC_039156.1"/>
</dbReference>
<dbReference type="Pfam" id="PF02532">
    <property type="entry name" value="PsbI"/>
    <property type="match status" value="1"/>
</dbReference>
<comment type="function">
    <text evidence="7">One of the components of the core complex of photosystem II (PSII), required for its stability and/or assembly. PSII is a light-driven water:plastoquinone oxidoreductase that uses light energy to abstract electrons from H(2)O, generating O(2) and a proton gradient subsequently used for ATP formation. It consists of a core antenna complex that captures photons, and an electron transfer chain that converts photonic excitation into a charge separation.</text>
</comment>
<keyword evidence="4 7" id="KW-1133">Transmembrane helix</keyword>
<proteinExistence type="inferred from homology"/>
<dbReference type="GeneID" id="37624988"/>
<sequence length="52" mass="5809">MIILKVFVYALILLFVSMFVFGLLSNDPARNAVIPISDKDTDPLNEKGNLKN</sequence>
<keyword evidence="6 7" id="KW-0604">Photosystem II</keyword>
<dbReference type="SUPFAM" id="SSF161041">
    <property type="entry name" value="Photosystem II reaction center protein I, PsbI"/>
    <property type="match status" value="1"/>
</dbReference>
<evidence type="ECO:0000256" key="7">
    <source>
        <dbReference type="HAMAP-Rule" id="MF_01316"/>
    </source>
</evidence>
<evidence type="ECO:0000256" key="1">
    <source>
        <dbReference type="ARBA" id="ARBA00022469"/>
    </source>
</evidence>
<keyword evidence="3 7" id="KW-0812">Transmembrane</keyword>
<reference evidence="8" key="1">
    <citation type="journal article" date="2018" name="J. Appl. Phycol.">
        <title>Intrageneric chloroplast genome comparison in the genus Euglena (Phylum: Euglenophyta) with annotated chloroplast genomes of Euglena hiemalis and Euglena clara.</title>
        <authorList>
            <person name="Ellala Hewadikaramge M."/>
            <person name="Linton E."/>
        </authorList>
    </citation>
    <scope>NUCLEOTIDE SEQUENCE</scope>
    <source>
        <strain evidence="8">CCAP1224.35</strain>
    </source>
</reference>